<evidence type="ECO:0000256" key="1">
    <source>
        <dbReference type="ARBA" id="ARBA00009156"/>
    </source>
</evidence>
<evidence type="ECO:0000259" key="5">
    <source>
        <dbReference type="Pfam" id="PF21546"/>
    </source>
</evidence>
<feature type="domain" description="Carbohydrate kinase FGGY C-terminal" evidence="5">
    <location>
        <begin position="247"/>
        <end position="427"/>
    </location>
</feature>
<dbReference type="GO" id="GO:0005829">
    <property type="term" value="C:cytosol"/>
    <property type="evidence" value="ECO:0007669"/>
    <property type="project" value="TreeGrafter"/>
</dbReference>
<dbReference type="RefSeq" id="WP_133234848.1">
    <property type="nucleotide sequence ID" value="NZ_SOZE01000030.1"/>
</dbReference>
<evidence type="ECO:0000259" key="4">
    <source>
        <dbReference type="Pfam" id="PF00370"/>
    </source>
</evidence>
<dbReference type="Pfam" id="PF00370">
    <property type="entry name" value="FGGY_N"/>
    <property type="match status" value="1"/>
</dbReference>
<dbReference type="PANTHER" id="PTHR10196">
    <property type="entry name" value="SUGAR KINASE"/>
    <property type="match status" value="1"/>
</dbReference>
<dbReference type="InterPro" id="IPR018484">
    <property type="entry name" value="FGGY_N"/>
</dbReference>
<keyword evidence="3 6" id="KW-0418">Kinase</keyword>
<reference evidence="6 7" key="1">
    <citation type="journal article" date="2017" name="Int. J. Syst. Evol. Microbiol.">
        <title>Mucilaginibacterpsychrotolerans sp. nov., isolated from peatlands.</title>
        <authorList>
            <person name="Deng Y."/>
            <person name="Shen L."/>
            <person name="Xu B."/>
            <person name="Liu Y."/>
            <person name="Gu Z."/>
            <person name="Liu H."/>
            <person name="Zhou Y."/>
        </authorList>
    </citation>
    <scope>NUCLEOTIDE SEQUENCE [LARGE SCALE GENOMIC DNA]</scope>
    <source>
        <strain evidence="6 7">NH7-4</strain>
    </source>
</reference>
<dbReference type="Pfam" id="PF21546">
    <property type="entry name" value="FGGY_C_2"/>
    <property type="match status" value="1"/>
</dbReference>
<dbReference type="PANTHER" id="PTHR10196:SF57">
    <property type="entry name" value="XYLULOSE KINASE"/>
    <property type="match status" value="1"/>
</dbReference>
<keyword evidence="7" id="KW-1185">Reference proteome</keyword>
<dbReference type="EMBL" id="SOZE01000030">
    <property type="protein sequence ID" value="TFF34492.1"/>
    <property type="molecule type" value="Genomic_DNA"/>
</dbReference>
<accession>A0A4Y8S6D9</accession>
<dbReference type="OrthoDB" id="9786272at2"/>
<evidence type="ECO:0000256" key="2">
    <source>
        <dbReference type="ARBA" id="ARBA00022679"/>
    </source>
</evidence>
<dbReference type="Proteomes" id="UP000297540">
    <property type="component" value="Unassembled WGS sequence"/>
</dbReference>
<dbReference type="GO" id="GO:0004856">
    <property type="term" value="F:D-xylulokinase activity"/>
    <property type="evidence" value="ECO:0007669"/>
    <property type="project" value="TreeGrafter"/>
</dbReference>
<organism evidence="6 7">
    <name type="scientific">Mucilaginibacter psychrotolerans</name>
    <dbReference type="NCBI Taxonomy" id="1524096"/>
    <lineage>
        <taxon>Bacteria</taxon>
        <taxon>Pseudomonadati</taxon>
        <taxon>Bacteroidota</taxon>
        <taxon>Sphingobacteriia</taxon>
        <taxon>Sphingobacteriales</taxon>
        <taxon>Sphingobacteriaceae</taxon>
        <taxon>Mucilaginibacter</taxon>
    </lineage>
</organism>
<proteinExistence type="inferred from homology"/>
<dbReference type="InterPro" id="IPR043129">
    <property type="entry name" value="ATPase_NBD"/>
</dbReference>
<dbReference type="Gene3D" id="3.30.420.40">
    <property type="match status" value="2"/>
</dbReference>
<dbReference type="InterPro" id="IPR049382">
    <property type="entry name" value="FGGY_C_2"/>
</dbReference>
<dbReference type="GO" id="GO:0005997">
    <property type="term" value="P:xylulose metabolic process"/>
    <property type="evidence" value="ECO:0007669"/>
    <property type="project" value="TreeGrafter"/>
</dbReference>
<gene>
    <name evidence="6" type="ORF">E2R66_22020</name>
</gene>
<feature type="domain" description="Carbohydrate kinase FGGY N-terminal" evidence="4">
    <location>
        <begin position="7"/>
        <end position="227"/>
    </location>
</feature>
<name>A0A4Y8S6D9_9SPHI</name>
<comment type="caution">
    <text evidence="6">The sequence shown here is derived from an EMBL/GenBank/DDBJ whole genome shotgun (WGS) entry which is preliminary data.</text>
</comment>
<sequence>MSATPVIAVFDVGKTNKKLFLFDEDYRIVFERTARFTETADEDGFPCENIESLRLSLFDSLTEIFRQKEFVVKAINFSAYGASFVMIGRDGLPKCPLYNYLKPYPDGLDSKLYAKYGGKEPFSVQTASPPLGNLNSGLQLYRLKEEKPNLYKDIKYALHLPQYLSFLLTGEYCSDLTSIGCHTALWDFEQNRYHEWVQQEGIIAKLAPIEATNKTYSALSPGSNYAIGTGLHDSSAALIPYLVNFTEPFVLISTGTWCISLNPFNHTPLTADMLKQDCLSYLDYQGKPVMASRLFSGFEHEQQVKRIAEHFDIDALIFKTMPFDRDMMRRLKATIQAETSFAERELSTFANEAEAYHQFVTDLVRAQVNSTSLVFTDAPVKRIFVDGGFSKNSIFMNLLALAFPHIEVFAASMAQASALGAALVLHKKWNTKPIPNDIIELKYYSASQGMLL</sequence>
<dbReference type="CDD" id="cd07772">
    <property type="entry name" value="ASKHA_NBD_FGGY_NaCK-like"/>
    <property type="match status" value="1"/>
</dbReference>
<keyword evidence="2" id="KW-0808">Transferase</keyword>
<comment type="similarity">
    <text evidence="1">Belongs to the FGGY kinase family.</text>
</comment>
<dbReference type="SUPFAM" id="SSF53067">
    <property type="entry name" value="Actin-like ATPase domain"/>
    <property type="match status" value="2"/>
</dbReference>
<evidence type="ECO:0000256" key="3">
    <source>
        <dbReference type="ARBA" id="ARBA00022777"/>
    </source>
</evidence>
<dbReference type="AlphaFoldDB" id="A0A4Y8S6D9"/>
<protein>
    <submittedName>
        <fullName evidence="6">Carbohydrate kinase</fullName>
    </submittedName>
</protein>
<evidence type="ECO:0000313" key="6">
    <source>
        <dbReference type="EMBL" id="TFF34492.1"/>
    </source>
</evidence>
<evidence type="ECO:0000313" key="7">
    <source>
        <dbReference type="Proteomes" id="UP000297540"/>
    </source>
</evidence>